<dbReference type="InterPro" id="IPR001806">
    <property type="entry name" value="Small_GTPase"/>
</dbReference>
<dbReference type="InterPro" id="IPR050227">
    <property type="entry name" value="Rab"/>
</dbReference>
<dbReference type="SMART" id="SM00175">
    <property type="entry name" value="RAB"/>
    <property type="match status" value="1"/>
</dbReference>
<name>A0A367Q8X8_9NOSO</name>
<dbReference type="PRINTS" id="PR00449">
    <property type="entry name" value="RASTRNSFRMNG"/>
</dbReference>
<evidence type="ECO:0000313" key="3">
    <source>
        <dbReference type="EMBL" id="RCJ19582.1"/>
    </source>
</evidence>
<dbReference type="AlphaFoldDB" id="A0A367Q8X8"/>
<organism evidence="3 4">
    <name type="scientific">Nostoc minutum NIES-26</name>
    <dbReference type="NCBI Taxonomy" id="1844469"/>
    <lineage>
        <taxon>Bacteria</taxon>
        <taxon>Bacillati</taxon>
        <taxon>Cyanobacteriota</taxon>
        <taxon>Cyanophyceae</taxon>
        <taxon>Nostocales</taxon>
        <taxon>Nostocaceae</taxon>
        <taxon>Nostoc</taxon>
    </lineage>
</organism>
<keyword evidence="1" id="KW-0547">Nucleotide-binding</keyword>
<dbReference type="EMBL" id="LXQD01000339">
    <property type="protein sequence ID" value="RCJ19582.1"/>
    <property type="molecule type" value="Genomic_DNA"/>
</dbReference>
<sequence>MIQKKICMVGAFATGKTSLVARFVHSIFSEKYYTTVGVKIDKKTIDIQANQLNLILWDIHGEDEFQKVRLSYLRGSAGYLLVVDGTRNNTLEKAFELQRRVEDTLGQVPFILVLNKWDMTDEWEIETAEIDAVIQKGWTVIKTSAKNGLGVEEVFHTLGKKILDG</sequence>
<dbReference type="NCBIfam" id="TIGR00231">
    <property type="entry name" value="small_GTP"/>
    <property type="match status" value="1"/>
</dbReference>
<comment type="caution">
    <text evidence="3">The sequence shown here is derived from an EMBL/GenBank/DDBJ whole genome shotgun (WGS) entry which is preliminary data.</text>
</comment>
<dbReference type="PANTHER" id="PTHR47977">
    <property type="entry name" value="RAS-RELATED PROTEIN RAB"/>
    <property type="match status" value="1"/>
</dbReference>
<dbReference type="SMART" id="SM00173">
    <property type="entry name" value="RAS"/>
    <property type="match status" value="1"/>
</dbReference>
<keyword evidence="4" id="KW-1185">Reference proteome</keyword>
<reference evidence="3" key="1">
    <citation type="submission" date="2016-04" db="EMBL/GenBank/DDBJ databases">
        <authorList>
            <person name="Tabuchi Yagui T.R."/>
        </authorList>
    </citation>
    <scope>NUCLEOTIDE SEQUENCE [LARGE SCALE GENOMIC DNA]</scope>
    <source>
        <strain evidence="3">NIES-26</strain>
    </source>
</reference>
<protein>
    <submittedName>
        <fullName evidence="3">GTP-binding protein</fullName>
    </submittedName>
</protein>
<dbReference type="CDD" id="cd00154">
    <property type="entry name" value="Rab"/>
    <property type="match status" value="1"/>
</dbReference>
<proteinExistence type="predicted"/>
<dbReference type="PROSITE" id="PS51421">
    <property type="entry name" value="RAS"/>
    <property type="match status" value="1"/>
</dbReference>
<dbReference type="SMART" id="SM00174">
    <property type="entry name" value="RHO"/>
    <property type="match status" value="1"/>
</dbReference>
<dbReference type="GO" id="GO:0003924">
    <property type="term" value="F:GTPase activity"/>
    <property type="evidence" value="ECO:0007669"/>
    <property type="project" value="InterPro"/>
</dbReference>
<dbReference type="SUPFAM" id="SSF52540">
    <property type="entry name" value="P-loop containing nucleoside triphosphate hydrolases"/>
    <property type="match status" value="1"/>
</dbReference>
<dbReference type="Gene3D" id="3.40.50.300">
    <property type="entry name" value="P-loop containing nucleotide triphosphate hydrolases"/>
    <property type="match status" value="1"/>
</dbReference>
<gene>
    <name evidence="3" type="ORF">A6770_05415</name>
</gene>
<evidence type="ECO:0000313" key="4">
    <source>
        <dbReference type="Proteomes" id="UP000252107"/>
    </source>
</evidence>
<dbReference type="GO" id="GO:0005525">
    <property type="term" value="F:GTP binding"/>
    <property type="evidence" value="ECO:0007669"/>
    <property type="project" value="UniProtKB-KW"/>
</dbReference>
<dbReference type="Pfam" id="PF00071">
    <property type="entry name" value="Ras"/>
    <property type="match status" value="1"/>
</dbReference>
<dbReference type="PROSITE" id="PS51419">
    <property type="entry name" value="RAB"/>
    <property type="match status" value="1"/>
</dbReference>
<evidence type="ECO:0000256" key="1">
    <source>
        <dbReference type="ARBA" id="ARBA00022741"/>
    </source>
</evidence>
<evidence type="ECO:0000256" key="2">
    <source>
        <dbReference type="ARBA" id="ARBA00023134"/>
    </source>
</evidence>
<dbReference type="InterPro" id="IPR027417">
    <property type="entry name" value="P-loop_NTPase"/>
</dbReference>
<dbReference type="InterPro" id="IPR005225">
    <property type="entry name" value="Small_GTP-bd"/>
</dbReference>
<accession>A0A367Q8X8</accession>
<dbReference type="Proteomes" id="UP000252107">
    <property type="component" value="Unassembled WGS sequence"/>
</dbReference>
<keyword evidence="2" id="KW-0342">GTP-binding</keyword>